<dbReference type="GO" id="GO:0051087">
    <property type="term" value="F:protein-folding chaperone binding"/>
    <property type="evidence" value="ECO:0007669"/>
    <property type="project" value="InterPro"/>
</dbReference>
<dbReference type="Gene3D" id="2.20.70.10">
    <property type="match status" value="1"/>
</dbReference>
<dbReference type="Proteomes" id="UP000887568">
    <property type="component" value="Unplaced"/>
</dbReference>
<feature type="region of interest" description="Disordered" evidence="1">
    <location>
        <begin position="45"/>
        <end position="69"/>
    </location>
</feature>
<organism evidence="4 5">
    <name type="scientific">Patiria miniata</name>
    <name type="common">Bat star</name>
    <name type="synonym">Asterina miniata</name>
    <dbReference type="NCBI Taxonomy" id="46514"/>
    <lineage>
        <taxon>Eukaryota</taxon>
        <taxon>Metazoa</taxon>
        <taxon>Echinodermata</taxon>
        <taxon>Eleutherozoa</taxon>
        <taxon>Asterozoa</taxon>
        <taxon>Asteroidea</taxon>
        <taxon>Valvatacea</taxon>
        <taxon>Valvatida</taxon>
        <taxon>Asterinidae</taxon>
        <taxon>Patiria</taxon>
    </lineage>
</organism>
<feature type="compositionally biased region" description="Basic residues" evidence="1">
    <location>
        <begin position="47"/>
        <end position="61"/>
    </location>
</feature>
<feature type="region of interest" description="Disordered" evidence="1">
    <location>
        <begin position="1"/>
        <end position="32"/>
    </location>
</feature>
<feature type="compositionally biased region" description="Low complexity" evidence="1">
    <location>
        <begin position="102"/>
        <end position="112"/>
    </location>
</feature>
<evidence type="ECO:0000259" key="3">
    <source>
        <dbReference type="PROSITE" id="PS51035"/>
    </source>
</evidence>
<sequence length="463" mass="53247">MSKFGGFSESPLKTRMTRPVADDDPLPDGWEMLIDPETQWPFYVDHRSRRTSWKDPRHPRRPNMSSPMQAFMDSAIGGDNFFRSTFDNLNPIWQNTWDPFNRSPRGSPSMPRRAQHDIRRAPSPQPSGRRTPTLDSQMNRMRMNESPHQNVEPDSLHPQEQVYSSSPRTDQHHHHHPPNESRRIPITEESLHSHVHVPQRDYPMSDGEREINIPIRVEGRDWDYDGNTAPARPHGEPIQSSQARPRMPPQTMPKPVPTPQHVQTQEPHIQDVHIREYQQDPRQYPSSDGPVRYPMQHEPEVEQRDLKERSRGAGNQDARTQQDEPLQYQQPQPRGPQQGQVSQEREQPPTSGIETGSPCRPENGSREPGVAQGEEPKVPPQVTQIRAIQAKILDVGGDIEDFVGRKGTKDYLRIEEMLMRHMLELDNVDTLGNEHIRGERRMAVVTAQTLMSRLEKKALPADV</sequence>
<accession>A0A913ZM77</accession>
<evidence type="ECO:0000313" key="4">
    <source>
        <dbReference type="EnsemblMetazoa" id="XP_038052205.1"/>
    </source>
</evidence>
<evidence type="ECO:0008006" key="6">
    <source>
        <dbReference type="Google" id="ProtNLM"/>
    </source>
</evidence>
<dbReference type="SMART" id="SM00264">
    <property type="entry name" value="BAG"/>
    <property type="match status" value="1"/>
</dbReference>
<dbReference type="SUPFAM" id="SSF63491">
    <property type="entry name" value="BAG domain"/>
    <property type="match status" value="1"/>
</dbReference>
<dbReference type="InterPro" id="IPR036533">
    <property type="entry name" value="BAG_dom_sf"/>
</dbReference>
<dbReference type="InterPro" id="IPR001202">
    <property type="entry name" value="WW_dom"/>
</dbReference>
<feature type="compositionally biased region" description="Low complexity" evidence="1">
    <location>
        <begin position="323"/>
        <end position="342"/>
    </location>
</feature>
<dbReference type="Gene3D" id="1.20.58.120">
    <property type="entry name" value="BAG domain"/>
    <property type="match status" value="1"/>
</dbReference>
<feature type="region of interest" description="Disordered" evidence="1">
    <location>
        <begin position="96"/>
        <end position="184"/>
    </location>
</feature>
<feature type="compositionally biased region" description="Basic and acidic residues" evidence="1">
    <location>
        <begin position="295"/>
        <end position="311"/>
    </location>
</feature>
<reference evidence="4" key="1">
    <citation type="submission" date="2022-11" db="UniProtKB">
        <authorList>
            <consortium name="EnsemblMetazoa"/>
        </authorList>
    </citation>
    <scope>IDENTIFICATION</scope>
</reference>
<evidence type="ECO:0000259" key="2">
    <source>
        <dbReference type="PROSITE" id="PS50020"/>
    </source>
</evidence>
<evidence type="ECO:0000313" key="5">
    <source>
        <dbReference type="Proteomes" id="UP000887568"/>
    </source>
</evidence>
<protein>
    <recommendedName>
        <fullName evidence="6">WW domain-containing protein</fullName>
    </recommendedName>
</protein>
<feature type="domain" description="BAG" evidence="3">
    <location>
        <begin position="384"/>
        <end position="458"/>
    </location>
</feature>
<dbReference type="RefSeq" id="XP_038052205.1">
    <property type="nucleotide sequence ID" value="XM_038196277.1"/>
</dbReference>
<dbReference type="PROSITE" id="PS01159">
    <property type="entry name" value="WW_DOMAIN_1"/>
    <property type="match status" value="1"/>
</dbReference>
<dbReference type="PROSITE" id="PS51035">
    <property type="entry name" value="BAG"/>
    <property type="match status" value="1"/>
</dbReference>
<keyword evidence="5" id="KW-1185">Reference proteome</keyword>
<dbReference type="EnsemblMetazoa" id="XM_038196277.1">
    <property type="protein sequence ID" value="XP_038052205.1"/>
    <property type="gene ID" value="LOC119724945"/>
</dbReference>
<evidence type="ECO:0000256" key="1">
    <source>
        <dbReference type="SAM" id="MobiDB-lite"/>
    </source>
</evidence>
<name>A0A913ZM77_PATMI</name>
<dbReference type="PROSITE" id="PS50020">
    <property type="entry name" value="WW_DOMAIN_2"/>
    <property type="match status" value="1"/>
</dbReference>
<proteinExistence type="predicted"/>
<dbReference type="OMA" id="QKGEPSM"/>
<dbReference type="CDD" id="cd00201">
    <property type="entry name" value="WW"/>
    <property type="match status" value="1"/>
</dbReference>
<dbReference type="InterPro" id="IPR003103">
    <property type="entry name" value="BAG_domain"/>
</dbReference>
<dbReference type="OrthoDB" id="10072551at2759"/>
<feature type="domain" description="WW" evidence="2">
    <location>
        <begin position="24"/>
        <end position="58"/>
    </location>
</feature>
<dbReference type="AlphaFoldDB" id="A0A913ZM77"/>
<dbReference type="Pfam" id="PF00397">
    <property type="entry name" value="WW"/>
    <property type="match status" value="1"/>
</dbReference>
<dbReference type="SMART" id="SM00456">
    <property type="entry name" value="WW"/>
    <property type="match status" value="1"/>
</dbReference>
<feature type="region of interest" description="Disordered" evidence="1">
    <location>
        <begin position="216"/>
        <end position="268"/>
    </location>
</feature>
<dbReference type="Pfam" id="PF02179">
    <property type="entry name" value="BAG"/>
    <property type="match status" value="1"/>
</dbReference>
<feature type="region of interest" description="Disordered" evidence="1">
    <location>
        <begin position="280"/>
        <end position="381"/>
    </location>
</feature>
<dbReference type="GeneID" id="119724945"/>
<feature type="compositionally biased region" description="Polar residues" evidence="1">
    <location>
        <begin position="126"/>
        <end position="139"/>
    </location>
</feature>
<feature type="compositionally biased region" description="Pro residues" evidence="1">
    <location>
        <begin position="246"/>
        <end position="258"/>
    </location>
</feature>
<dbReference type="SUPFAM" id="SSF51045">
    <property type="entry name" value="WW domain"/>
    <property type="match status" value="1"/>
</dbReference>
<dbReference type="InterPro" id="IPR036020">
    <property type="entry name" value="WW_dom_sf"/>
</dbReference>